<name>A0A7W3QIX1_ACTNM</name>
<evidence type="ECO:0000256" key="1">
    <source>
        <dbReference type="SAM" id="MobiDB-lite"/>
    </source>
</evidence>
<keyword evidence="3" id="KW-1185">Reference proteome</keyword>
<organism evidence="2 3">
    <name type="scientific">Actinomadura namibiensis</name>
    <dbReference type="NCBI Taxonomy" id="182080"/>
    <lineage>
        <taxon>Bacteria</taxon>
        <taxon>Bacillati</taxon>
        <taxon>Actinomycetota</taxon>
        <taxon>Actinomycetes</taxon>
        <taxon>Streptosporangiales</taxon>
        <taxon>Thermomonosporaceae</taxon>
        <taxon>Actinomadura</taxon>
    </lineage>
</organism>
<accession>A0A7W3QIX1</accession>
<proteinExistence type="predicted"/>
<dbReference type="RefSeq" id="WP_182841329.1">
    <property type="nucleotide sequence ID" value="NZ_BAAALP010000015.1"/>
</dbReference>
<feature type="region of interest" description="Disordered" evidence="1">
    <location>
        <begin position="106"/>
        <end position="189"/>
    </location>
</feature>
<dbReference type="Proteomes" id="UP000572680">
    <property type="component" value="Unassembled WGS sequence"/>
</dbReference>
<sequence>MMVVVALIVAALAVLGAVVALATGRGGELAETHPDNPPLPIPTARPITGPEVAMLSLPRGLWGYHVGFTDEALHRVAYALAERDARVAMLEQRVAELRHRLGEAGEEDAWTAPDDLYGPSYEPLREDGDAPGEPAGENGRAGAADAPAVSRDAPAGRERGDGFETEPFEEDDPDPEPIALVKRPKEEGR</sequence>
<dbReference type="EMBL" id="JACJIA010000001">
    <property type="protein sequence ID" value="MBA8948730.1"/>
    <property type="molecule type" value="Genomic_DNA"/>
</dbReference>
<evidence type="ECO:0008006" key="4">
    <source>
        <dbReference type="Google" id="ProtNLM"/>
    </source>
</evidence>
<evidence type="ECO:0000313" key="2">
    <source>
        <dbReference type="EMBL" id="MBA8948730.1"/>
    </source>
</evidence>
<gene>
    <name evidence="2" type="ORF">HNR61_000328</name>
</gene>
<reference evidence="2 3" key="1">
    <citation type="submission" date="2020-08" db="EMBL/GenBank/DDBJ databases">
        <title>Genomic Encyclopedia of Type Strains, Phase IV (KMG-IV): sequencing the most valuable type-strain genomes for metagenomic binning, comparative biology and taxonomic classification.</title>
        <authorList>
            <person name="Goeker M."/>
        </authorList>
    </citation>
    <scope>NUCLEOTIDE SEQUENCE [LARGE SCALE GENOMIC DNA]</scope>
    <source>
        <strain evidence="2 3">DSM 44197</strain>
    </source>
</reference>
<feature type="compositionally biased region" description="Acidic residues" evidence="1">
    <location>
        <begin position="163"/>
        <end position="175"/>
    </location>
</feature>
<dbReference type="AlphaFoldDB" id="A0A7W3QIX1"/>
<evidence type="ECO:0000313" key="3">
    <source>
        <dbReference type="Proteomes" id="UP000572680"/>
    </source>
</evidence>
<protein>
    <recommendedName>
        <fullName evidence="4">DivIVA domain-containing protein</fullName>
    </recommendedName>
</protein>
<comment type="caution">
    <text evidence="2">The sequence shown here is derived from an EMBL/GenBank/DDBJ whole genome shotgun (WGS) entry which is preliminary data.</text>
</comment>